<dbReference type="EC" id="2.3.2.31" evidence="4"/>
<organism evidence="19 20">
    <name type="scientific">Hebeloma cylindrosporum</name>
    <dbReference type="NCBI Taxonomy" id="76867"/>
    <lineage>
        <taxon>Eukaryota</taxon>
        <taxon>Fungi</taxon>
        <taxon>Dikarya</taxon>
        <taxon>Basidiomycota</taxon>
        <taxon>Agaricomycotina</taxon>
        <taxon>Agaricomycetes</taxon>
        <taxon>Agaricomycetidae</taxon>
        <taxon>Agaricales</taxon>
        <taxon>Agaricineae</taxon>
        <taxon>Hymenogastraceae</taxon>
        <taxon>Hebeloma</taxon>
    </lineage>
</organism>
<evidence type="ECO:0000256" key="15">
    <source>
        <dbReference type="PROSITE-ProRule" id="PRU00175"/>
    </source>
</evidence>
<dbReference type="OrthoDB" id="1431934at2759"/>
<feature type="domain" description="RING-type" evidence="18">
    <location>
        <begin position="184"/>
        <end position="437"/>
    </location>
</feature>
<dbReference type="InterPro" id="IPR006575">
    <property type="entry name" value="RWD_dom"/>
</dbReference>
<dbReference type="FunFam" id="3.30.40.10:FF:000051">
    <property type="entry name" value="RBR-type E3 ubiquitin transferase"/>
    <property type="match status" value="1"/>
</dbReference>
<evidence type="ECO:0000256" key="13">
    <source>
        <dbReference type="ARBA" id="ARBA00023136"/>
    </source>
</evidence>
<evidence type="ECO:0000259" key="18">
    <source>
        <dbReference type="PROSITE" id="PS51873"/>
    </source>
</evidence>
<dbReference type="PROSITE" id="PS50089">
    <property type="entry name" value="ZF_RING_2"/>
    <property type="match status" value="1"/>
</dbReference>
<keyword evidence="13" id="KW-0472">Membrane</keyword>
<dbReference type="InterPro" id="IPR016135">
    <property type="entry name" value="UBQ-conjugating_enzyme/RWD"/>
</dbReference>
<dbReference type="GO" id="GO:0016567">
    <property type="term" value="P:protein ubiquitination"/>
    <property type="evidence" value="ECO:0007669"/>
    <property type="project" value="InterPro"/>
</dbReference>
<dbReference type="SMART" id="SM00591">
    <property type="entry name" value="RWD"/>
    <property type="match status" value="1"/>
</dbReference>
<dbReference type="Gene3D" id="1.20.120.1750">
    <property type="match status" value="1"/>
</dbReference>
<evidence type="ECO:0000259" key="16">
    <source>
        <dbReference type="PROSITE" id="PS50089"/>
    </source>
</evidence>
<evidence type="ECO:0000256" key="5">
    <source>
        <dbReference type="ARBA" id="ARBA00022679"/>
    </source>
</evidence>
<evidence type="ECO:0000313" key="20">
    <source>
        <dbReference type="Proteomes" id="UP000053424"/>
    </source>
</evidence>
<dbReference type="InterPro" id="IPR047548">
    <property type="entry name" value="Rcat_RBR_RNF14"/>
</dbReference>
<dbReference type="CDD" id="cd20341">
    <property type="entry name" value="BRcat_RBR_RNF14"/>
    <property type="match status" value="1"/>
</dbReference>
<dbReference type="SMART" id="SM00647">
    <property type="entry name" value="IBR"/>
    <property type="match status" value="2"/>
</dbReference>
<dbReference type="InterPro" id="IPR001841">
    <property type="entry name" value="Znf_RING"/>
</dbReference>
<dbReference type="CDD" id="cd23134">
    <property type="entry name" value="RING-HC_ITT1-like"/>
    <property type="match status" value="1"/>
</dbReference>
<evidence type="ECO:0000256" key="9">
    <source>
        <dbReference type="ARBA" id="ARBA00022771"/>
    </source>
</evidence>
<reference evidence="20" key="2">
    <citation type="submission" date="2015-01" db="EMBL/GenBank/DDBJ databases">
        <title>Evolutionary Origins and Diversification of the Mycorrhizal Mutualists.</title>
        <authorList>
            <consortium name="DOE Joint Genome Institute"/>
            <consortium name="Mycorrhizal Genomics Consortium"/>
            <person name="Kohler A."/>
            <person name="Kuo A."/>
            <person name="Nagy L.G."/>
            <person name="Floudas D."/>
            <person name="Copeland A."/>
            <person name="Barry K.W."/>
            <person name="Cichocki N."/>
            <person name="Veneault-Fourrey C."/>
            <person name="LaButti K."/>
            <person name="Lindquist E.A."/>
            <person name="Lipzen A."/>
            <person name="Lundell T."/>
            <person name="Morin E."/>
            <person name="Murat C."/>
            <person name="Riley R."/>
            <person name="Ohm R."/>
            <person name="Sun H."/>
            <person name="Tunlid A."/>
            <person name="Henrissat B."/>
            <person name="Grigoriev I.V."/>
            <person name="Hibbett D.S."/>
            <person name="Martin F."/>
        </authorList>
    </citation>
    <scope>NUCLEOTIDE SEQUENCE [LARGE SCALE GENOMIC DNA]</scope>
    <source>
        <strain evidence="20">h7</strain>
    </source>
</reference>
<evidence type="ECO:0000256" key="3">
    <source>
        <dbReference type="ARBA" id="ARBA00004906"/>
    </source>
</evidence>
<keyword evidence="9 15" id="KW-0863">Zinc-finger</keyword>
<evidence type="ECO:0000313" key="19">
    <source>
        <dbReference type="EMBL" id="KIM48443.1"/>
    </source>
</evidence>
<comment type="catalytic activity">
    <reaction evidence="1">
        <text>[E2 ubiquitin-conjugating enzyme]-S-ubiquitinyl-L-cysteine + [acceptor protein]-L-lysine = [E2 ubiquitin-conjugating enzyme]-L-cysteine + [acceptor protein]-N(6)-ubiquitinyl-L-lysine.</text>
        <dbReference type="EC" id="2.3.2.31"/>
    </reaction>
</comment>
<dbReference type="GO" id="GO:0031090">
    <property type="term" value="C:organelle membrane"/>
    <property type="evidence" value="ECO:0007669"/>
    <property type="project" value="UniProtKB-ARBA"/>
</dbReference>
<keyword evidence="6" id="KW-0812">Transmembrane</keyword>
<keyword evidence="20" id="KW-1185">Reference proteome</keyword>
<evidence type="ECO:0000256" key="7">
    <source>
        <dbReference type="ARBA" id="ARBA00022723"/>
    </source>
</evidence>
<dbReference type="Proteomes" id="UP000053424">
    <property type="component" value="Unassembled WGS sequence"/>
</dbReference>
<dbReference type="SUPFAM" id="SSF57850">
    <property type="entry name" value="RING/U-box"/>
    <property type="match status" value="3"/>
</dbReference>
<dbReference type="Pfam" id="PF22191">
    <property type="entry name" value="IBR_1"/>
    <property type="match status" value="1"/>
</dbReference>
<dbReference type="InterPro" id="IPR017907">
    <property type="entry name" value="Znf_RING_CS"/>
</dbReference>
<evidence type="ECO:0000256" key="14">
    <source>
        <dbReference type="ARBA" id="ARBA00044508"/>
    </source>
</evidence>
<dbReference type="InterPro" id="IPR013083">
    <property type="entry name" value="Znf_RING/FYVE/PHD"/>
</dbReference>
<dbReference type="PROSITE" id="PS00518">
    <property type="entry name" value="ZF_RING_1"/>
    <property type="match status" value="1"/>
</dbReference>
<keyword evidence="11" id="KW-0862">Zinc</keyword>
<evidence type="ECO:0000259" key="17">
    <source>
        <dbReference type="PROSITE" id="PS50908"/>
    </source>
</evidence>
<dbReference type="InterPro" id="IPR031127">
    <property type="entry name" value="E3_UB_ligase_RBR"/>
</dbReference>
<comment type="subcellular location">
    <subcellularLocation>
        <location evidence="2">Membrane</location>
        <topology evidence="2">Single-pass membrane protein</topology>
    </subcellularLocation>
</comment>
<comment type="similarity">
    <text evidence="14">Belongs to the RBR family. RNF14 subfamily.</text>
</comment>
<dbReference type="InterPro" id="IPR002867">
    <property type="entry name" value="IBR_dom"/>
</dbReference>
<evidence type="ECO:0000256" key="8">
    <source>
        <dbReference type="ARBA" id="ARBA00022737"/>
    </source>
</evidence>
<dbReference type="Pfam" id="PF05773">
    <property type="entry name" value="RWD"/>
    <property type="match status" value="1"/>
</dbReference>
<comment type="pathway">
    <text evidence="3">Protein modification; protein ubiquitination.</text>
</comment>
<evidence type="ECO:0000256" key="4">
    <source>
        <dbReference type="ARBA" id="ARBA00012251"/>
    </source>
</evidence>
<proteinExistence type="inferred from homology"/>
<evidence type="ECO:0000256" key="2">
    <source>
        <dbReference type="ARBA" id="ARBA00004167"/>
    </source>
</evidence>
<dbReference type="InterPro" id="IPR044066">
    <property type="entry name" value="TRIAD_supradom"/>
</dbReference>
<dbReference type="Pfam" id="PF01485">
    <property type="entry name" value="IBR"/>
    <property type="match status" value="1"/>
</dbReference>
<keyword evidence="5" id="KW-0808">Transferase</keyword>
<dbReference type="PROSITE" id="PS50908">
    <property type="entry name" value="RWD"/>
    <property type="match status" value="1"/>
</dbReference>
<evidence type="ECO:0000256" key="10">
    <source>
        <dbReference type="ARBA" id="ARBA00022786"/>
    </source>
</evidence>
<feature type="domain" description="RING-type" evidence="16">
    <location>
        <begin position="188"/>
        <end position="233"/>
    </location>
</feature>
<dbReference type="PROSITE" id="PS51873">
    <property type="entry name" value="TRIAD"/>
    <property type="match status" value="1"/>
</dbReference>
<dbReference type="STRING" id="686832.A0A0C2YFB8"/>
<keyword evidence="10" id="KW-0833">Ubl conjugation pathway</keyword>
<dbReference type="GO" id="GO:0061630">
    <property type="term" value="F:ubiquitin protein ligase activity"/>
    <property type="evidence" value="ECO:0007669"/>
    <property type="project" value="UniProtKB-EC"/>
</dbReference>
<feature type="domain" description="RWD" evidence="17">
    <location>
        <begin position="17"/>
        <end position="143"/>
    </location>
</feature>
<keyword evidence="7" id="KW-0479">Metal-binding</keyword>
<evidence type="ECO:0000256" key="1">
    <source>
        <dbReference type="ARBA" id="ARBA00001798"/>
    </source>
</evidence>
<protein>
    <recommendedName>
        <fullName evidence="4">RBR-type E3 ubiquitin transferase</fullName>
        <ecNumber evidence="4">2.3.2.31</ecNumber>
    </recommendedName>
</protein>
<reference evidence="19 20" key="1">
    <citation type="submission" date="2014-04" db="EMBL/GenBank/DDBJ databases">
        <authorList>
            <consortium name="DOE Joint Genome Institute"/>
            <person name="Kuo A."/>
            <person name="Gay G."/>
            <person name="Dore J."/>
            <person name="Kohler A."/>
            <person name="Nagy L.G."/>
            <person name="Floudas D."/>
            <person name="Copeland A."/>
            <person name="Barry K.W."/>
            <person name="Cichocki N."/>
            <person name="Veneault-Fourrey C."/>
            <person name="LaButti K."/>
            <person name="Lindquist E.A."/>
            <person name="Lipzen A."/>
            <person name="Lundell T."/>
            <person name="Morin E."/>
            <person name="Murat C."/>
            <person name="Sun H."/>
            <person name="Tunlid A."/>
            <person name="Henrissat B."/>
            <person name="Grigoriev I.V."/>
            <person name="Hibbett D.S."/>
            <person name="Martin F."/>
            <person name="Nordberg H.P."/>
            <person name="Cantor M.N."/>
            <person name="Hua S.X."/>
        </authorList>
    </citation>
    <scope>NUCLEOTIDE SEQUENCE [LARGE SCALE GENOMIC DNA]</scope>
    <source>
        <strain evidence="20">h7</strain>
    </source>
</reference>
<dbReference type="SUPFAM" id="SSF54495">
    <property type="entry name" value="UBC-like"/>
    <property type="match status" value="1"/>
</dbReference>
<dbReference type="Gene3D" id="3.30.40.10">
    <property type="entry name" value="Zinc/RING finger domain, C3HC4 (zinc finger)"/>
    <property type="match status" value="1"/>
</dbReference>
<keyword evidence="12" id="KW-1133">Transmembrane helix</keyword>
<accession>A0A0C2YFB8</accession>
<keyword evidence="8" id="KW-0677">Repeat</keyword>
<dbReference type="PANTHER" id="PTHR11685">
    <property type="entry name" value="RBR FAMILY RING FINGER AND IBR DOMAIN-CONTAINING"/>
    <property type="match status" value="1"/>
</dbReference>
<dbReference type="HOGENOM" id="CLU_021364_2_2_1"/>
<dbReference type="Gene3D" id="3.10.110.10">
    <property type="entry name" value="Ubiquitin Conjugating Enzyme"/>
    <property type="match status" value="1"/>
</dbReference>
<gene>
    <name evidence="19" type="ORF">M413DRAFT_440176</name>
</gene>
<evidence type="ECO:0000256" key="6">
    <source>
        <dbReference type="ARBA" id="ARBA00022692"/>
    </source>
</evidence>
<sequence>MPITTEDLETCQGLQLEELEVLESIYPECISSQKSDGTLKLEIPIEFGAPRSVSVKASGPNAPYTSHHDELLSLTVLPPILLEVLLPPSYPLYLPPRIILIRAANNWLVNNMALQTALSQKWESGESVLYGWVEYIRSGDFFMDIDLISSDNVTFQIPHPTPQLLSSALVEFDSSSKTAQFSQNSYPCSICLTHLKGHKCLQLSCNHIFCRSCLEDFWQLCIAEGDVDRVGCPDPVCVKEGRLASQEEIIRVVPEAEVQRWRWLKNKQELERDPTILHCPVPFCQALVQKPVGTDPESRWDAFRQCPTCSFSFCAFCKYTWHGPISPCPISHTEQLIQEYLKEDTEGRNTLELRYGRRLIHSLVARYEQEQSTKQWIHSSTTSCPGCKSSVEKSMGCNHMTCTRCKHHFCYRCGDNLNPDDPYAHFSVPAQRCYKKLFDWDESNEEEWAA</sequence>
<name>A0A0C2YFB8_HEBCY</name>
<dbReference type="GO" id="GO:0008270">
    <property type="term" value="F:zinc ion binding"/>
    <property type="evidence" value="ECO:0007669"/>
    <property type="project" value="UniProtKB-KW"/>
</dbReference>
<dbReference type="EMBL" id="KN831769">
    <property type="protein sequence ID" value="KIM48443.1"/>
    <property type="molecule type" value="Genomic_DNA"/>
</dbReference>
<evidence type="ECO:0000256" key="11">
    <source>
        <dbReference type="ARBA" id="ARBA00022833"/>
    </source>
</evidence>
<dbReference type="AlphaFoldDB" id="A0A0C2YFB8"/>
<dbReference type="CDD" id="cd20354">
    <property type="entry name" value="Rcat_RBR_RNF14"/>
    <property type="match status" value="1"/>
</dbReference>
<evidence type="ECO:0000256" key="12">
    <source>
        <dbReference type="ARBA" id="ARBA00022989"/>
    </source>
</evidence>
<dbReference type="GO" id="GO:0005737">
    <property type="term" value="C:cytoplasm"/>
    <property type="evidence" value="ECO:0007669"/>
    <property type="project" value="UniProtKB-ARBA"/>
</dbReference>